<dbReference type="InterPro" id="IPR011598">
    <property type="entry name" value="bHLH_dom"/>
</dbReference>
<evidence type="ECO:0000256" key="5">
    <source>
        <dbReference type="ARBA" id="ARBA00023242"/>
    </source>
</evidence>
<dbReference type="SUPFAM" id="SSF47459">
    <property type="entry name" value="HLH, helix-loop-helix DNA-binding domain"/>
    <property type="match status" value="1"/>
</dbReference>
<keyword evidence="5" id="KW-0539">Nucleus</keyword>
<keyword evidence="3" id="KW-0238">DNA-binding</keyword>
<feature type="domain" description="BHLH" evidence="7">
    <location>
        <begin position="160"/>
        <end position="225"/>
    </location>
</feature>
<dbReference type="GO" id="GO:0046983">
    <property type="term" value="F:protein dimerization activity"/>
    <property type="evidence" value="ECO:0007669"/>
    <property type="project" value="InterPro"/>
</dbReference>
<evidence type="ECO:0000256" key="1">
    <source>
        <dbReference type="ARBA" id="ARBA00004123"/>
    </source>
</evidence>
<dbReference type="InterPro" id="IPR036638">
    <property type="entry name" value="HLH_DNA-bd_sf"/>
</dbReference>
<evidence type="ECO:0000259" key="7">
    <source>
        <dbReference type="PROSITE" id="PS50888"/>
    </source>
</evidence>
<dbReference type="CDD" id="cd10017">
    <property type="entry name" value="B3_DNA"/>
    <property type="match status" value="1"/>
</dbReference>
<comment type="caution">
    <text evidence="8">The sequence shown here is derived from an EMBL/GenBank/DDBJ whole genome shotgun (WGS) entry which is preliminary data.</text>
</comment>
<dbReference type="Gene3D" id="4.10.280.10">
    <property type="entry name" value="Helix-loop-helix DNA-binding domain"/>
    <property type="match status" value="1"/>
</dbReference>
<evidence type="ECO:0000313" key="8">
    <source>
        <dbReference type="EMBL" id="KAA3454817.1"/>
    </source>
</evidence>
<dbReference type="GO" id="GO:0005634">
    <property type="term" value="C:nucleus"/>
    <property type="evidence" value="ECO:0007669"/>
    <property type="project" value="UniProtKB-SubCell"/>
</dbReference>
<keyword evidence="4" id="KW-0804">Transcription</keyword>
<dbReference type="InterPro" id="IPR054502">
    <property type="entry name" value="bHLH-TF_ACT-like_plant"/>
</dbReference>
<feature type="compositionally biased region" description="Basic residues" evidence="6">
    <location>
        <begin position="267"/>
        <end position="277"/>
    </location>
</feature>
<dbReference type="GO" id="GO:0080090">
    <property type="term" value="P:regulation of primary metabolic process"/>
    <property type="evidence" value="ECO:0007669"/>
    <property type="project" value="UniProtKB-ARBA"/>
</dbReference>
<proteinExistence type="predicted"/>
<evidence type="ECO:0000313" key="9">
    <source>
        <dbReference type="Proteomes" id="UP000325315"/>
    </source>
</evidence>
<accession>A0A5B6UD93</accession>
<dbReference type="SMART" id="SM00353">
    <property type="entry name" value="HLH"/>
    <property type="match status" value="1"/>
</dbReference>
<evidence type="ECO:0000256" key="3">
    <source>
        <dbReference type="ARBA" id="ARBA00023125"/>
    </source>
</evidence>
<dbReference type="Pfam" id="PF22754">
    <property type="entry name" value="bHLH-TF_ACT-like_plant"/>
    <property type="match status" value="1"/>
</dbReference>
<dbReference type="PROSITE" id="PS50888">
    <property type="entry name" value="BHLH"/>
    <property type="match status" value="1"/>
</dbReference>
<protein>
    <submittedName>
        <fullName evidence="8">B3 domain-containing protein</fullName>
    </submittedName>
</protein>
<comment type="subcellular location">
    <subcellularLocation>
        <location evidence="1">Nucleus</location>
    </subcellularLocation>
</comment>
<dbReference type="Proteomes" id="UP000325315">
    <property type="component" value="Unassembled WGS sequence"/>
</dbReference>
<dbReference type="Pfam" id="PF00010">
    <property type="entry name" value="HLH"/>
    <property type="match status" value="1"/>
</dbReference>
<dbReference type="GO" id="GO:0003677">
    <property type="term" value="F:DNA binding"/>
    <property type="evidence" value="ECO:0007669"/>
    <property type="project" value="UniProtKB-KW"/>
</dbReference>
<evidence type="ECO:0000256" key="2">
    <source>
        <dbReference type="ARBA" id="ARBA00023015"/>
    </source>
</evidence>
<dbReference type="OrthoDB" id="1915967at2759"/>
<dbReference type="InterPro" id="IPR003340">
    <property type="entry name" value="B3_DNA-bd"/>
</dbReference>
<dbReference type="EMBL" id="SMMG02000012">
    <property type="protein sequence ID" value="KAA3454817.1"/>
    <property type="molecule type" value="Genomic_DNA"/>
</dbReference>
<feature type="region of interest" description="Disordered" evidence="6">
    <location>
        <begin position="244"/>
        <end position="279"/>
    </location>
</feature>
<dbReference type="AlphaFoldDB" id="A0A5B6UD93"/>
<organism evidence="8 9">
    <name type="scientific">Gossypium australe</name>
    <dbReference type="NCBI Taxonomy" id="47621"/>
    <lineage>
        <taxon>Eukaryota</taxon>
        <taxon>Viridiplantae</taxon>
        <taxon>Streptophyta</taxon>
        <taxon>Embryophyta</taxon>
        <taxon>Tracheophyta</taxon>
        <taxon>Spermatophyta</taxon>
        <taxon>Magnoliopsida</taxon>
        <taxon>eudicotyledons</taxon>
        <taxon>Gunneridae</taxon>
        <taxon>Pentapetalae</taxon>
        <taxon>rosids</taxon>
        <taxon>malvids</taxon>
        <taxon>Malvales</taxon>
        <taxon>Malvaceae</taxon>
        <taxon>Malvoideae</taxon>
        <taxon>Gossypium</taxon>
    </lineage>
</organism>
<reference evidence="9" key="1">
    <citation type="journal article" date="2019" name="Plant Biotechnol. J.">
        <title>Genome sequencing of the Australian wild diploid species Gossypium australe highlights disease resistance and delayed gland morphogenesis.</title>
        <authorList>
            <person name="Cai Y."/>
            <person name="Cai X."/>
            <person name="Wang Q."/>
            <person name="Wang P."/>
            <person name="Zhang Y."/>
            <person name="Cai C."/>
            <person name="Xu Y."/>
            <person name="Wang K."/>
            <person name="Zhou Z."/>
            <person name="Wang C."/>
            <person name="Geng S."/>
            <person name="Li B."/>
            <person name="Dong Q."/>
            <person name="Hou Y."/>
            <person name="Wang H."/>
            <person name="Ai P."/>
            <person name="Liu Z."/>
            <person name="Yi F."/>
            <person name="Sun M."/>
            <person name="An G."/>
            <person name="Cheng J."/>
            <person name="Zhang Y."/>
            <person name="Shi Q."/>
            <person name="Xie Y."/>
            <person name="Shi X."/>
            <person name="Chang Y."/>
            <person name="Huang F."/>
            <person name="Chen Y."/>
            <person name="Hong S."/>
            <person name="Mi L."/>
            <person name="Sun Q."/>
            <person name="Zhang L."/>
            <person name="Zhou B."/>
            <person name="Peng R."/>
            <person name="Zhang X."/>
            <person name="Liu F."/>
        </authorList>
    </citation>
    <scope>NUCLEOTIDE SEQUENCE [LARGE SCALE GENOMIC DNA]</scope>
    <source>
        <strain evidence="9">cv. PA1801</strain>
    </source>
</reference>
<sequence length="619" mass="70583">MLVLSSGVLEWGDGYYNGDIKTRKTVQAVELNAEQLGLQRSEQLRQLSESLSAGESSLNLQDLQQLYLRKISRILSGITWFVCLLNSKLAKSNLCCLEEHCQLVKLFGSAMLILLTTKFTASKSRNQALSAVHMMRDKGLLESTAKNGVKNDAPRPKADEICGNHVLSERKRREKLNQQFMILKSLVPSNNKCLSSVALLNSLAFFMNADKVSILNDTIKYLQDLERRVEELVTCSELMELETRTKRQPRDGVERTSDNYGSNKNIANRKKKYMNKRKASDIGEASKDNVVVIQFRCPWRDGLDALSNLNLDCHSVQSSTTLTSLTHYKIQRSNVASARRIKEALKGLFESKHIVMSFKVVHSQSESRYTNAKLSLQSFRSIDNMSIGITPIDKGKLPVQDIRKSDVCNMMCMENSSRAFSSELMEGYNSDNVPLELSLSLSFGVGECSYHHNLNNLNKTIDGELPLTLFNKRQMIENPEFPTGRNKRNRVEIEIERRHHAPDDPWCIKKQLYKSDLGNLSRLILPSELVESHVLPHWNADQLAQIQQGLPVFVWDCDTNTQHYMKFKRWSKGANVLIKNWTTDFVKRRDLKLGDEIGLYWDIHNSRFNFSVLSRAPSQ</sequence>
<dbReference type="InterPro" id="IPR015300">
    <property type="entry name" value="DNA-bd_pseudobarrel_sf"/>
</dbReference>
<evidence type="ECO:0000256" key="6">
    <source>
        <dbReference type="SAM" id="MobiDB-lite"/>
    </source>
</evidence>
<name>A0A5B6UD93_9ROSI</name>
<keyword evidence="9" id="KW-1185">Reference proteome</keyword>
<dbReference type="SUPFAM" id="SSF101936">
    <property type="entry name" value="DNA-binding pseudobarrel domain"/>
    <property type="match status" value="1"/>
</dbReference>
<dbReference type="PANTHER" id="PTHR46266">
    <property type="entry name" value="TRANSCRIPTION FACTOR TT8"/>
    <property type="match status" value="1"/>
</dbReference>
<feature type="compositionally biased region" description="Basic and acidic residues" evidence="6">
    <location>
        <begin position="244"/>
        <end position="257"/>
    </location>
</feature>
<dbReference type="Gene3D" id="2.40.330.10">
    <property type="entry name" value="DNA-binding pseudobarrel domain"/>
    <property type="match status" value="1"/>
</dbReference>
<keyword evidence="2" id="KW-0805">Transcription regulation</keyword>
<evidence type="ECO:0000256" key="4">
    <source>
        <dbReference type="ARBA" id="ARBA00023163"/>
    </source>
</evidence>
<gene>
    <name evidence="8" type="ORF">EPI10_017903</name>
</gene>
<dbReference type="PANTHER" id="PTHR46266:SF3">
    <property type="entry name" value="TRANSCRIPTION FACTOR EGL1"/>
    <property type="match status" value="1"/>
</dbReference>